<evidence type="ECO:0000313" key="5">
    <source>
        <dbReference type="Proteomes" id="UP000621510"/>
    </source>
</evidence>
<dbReference type="CDD" id="cd16936">
    <property type="entry name" value="HATPase_RsbW-like"/>
    <property type="match status" value="1"/>
</dbReference>
<dbReference type="Gene3D" id="3.30.565.10">
    <property type="entry name" value="Histidine kinase-like ATPase, C-terminal domain"/>
    <property type="match status" value="1"/>
</dbReference>
<name>A0ABS1PTA3_9ACTN</name>
<feature type="domain" description="Histidine kinase/HSP90-like ATPase" evidence="3">
    <location>
        <begin position="30"/>
        <end position="128"/>
    </location>
</feature>
<keyword evidence="4" id="KW-0547">Nucleotide-binding</keyword>
<keyword evidence="1" id="KW-0723">Serine/threonine-protein kinase</keyword>
<dbReference type="PANTHER" id="PTHR35526">
    <property type="entry name" value="ANTI-SIGMA-F FACTOR RSBW-RELATED"/>
    <property type="match status" value="1"/>
</dbReference>
<dbReference type="InterPro" id="IPR003594">
    <property type="entry name" value="HATPase_dom"/>
</dbReference>
<keyword evidence="1" id="KW-0418">Kinase</keyword>
<reference evidence="4 5" key="1">
    <citation type="submission" date="2021-01" db="EMBL/GenBank/DDBJ databases">
        <title>WGS of actinomycetes isolated from Thailand.</title>
        <authorList>
            <person name="Thawai C."/>
        </authorList>
    </citation>
    <scope>NUCLEOTIDE SEQUENCE [LARGE SCALE GENOMIC DNA]</scope>
    <source>
        <strain evidence="4 5">CA3R110</strain>
    </source>
</reference>
<proteinExistence type="predicted"/>
<evidence type="ECO:0000256" key="1">
    <source>
        <dbReference type="ARBA" id="ARBA00022527"/>
    </source>
</evidence>
<dbReference type="EMBL" id="JAERRG010000009">
    <property type="protein sequence ID" value="MBL1115269.1"/>
    <property type="molecule type" value="Genomic_DNA"/>
</dbReference>
<gene>
    <name evidence="4" type="ORF">JK364_23135</name>
</gene>
<sequence length="166" mass="18179">MALSFVRTPRADGQTVGTVTEPDRVWPGLVRRSSRRELRRWGLSCYSESVALLLTELVTNALCHGYGTDVDVRMHLTGTRLCLEVRNGSLARPVPRKADPLDENGRGLVLVDAIADEWGVSDDGTTTWCSFFLLRGAAEQQGDDRASRLPDSRPASQPTGRTAARA</sequence>
<protein>
    <submittedName>
        <fullName evidence="4">ATP-binding protein</fullName>
    </submittedName>
</protein>
<comment type="caution">
    <text evidence="4">The sequence shown here is derived from an EMBL/GenBank/DDBJ whole genome shotgun (WGS) entry which is preliminary data.</text>
</comment>
<dbReference type="SUPFAM" id="SSF55874">
    <property type="entry name" value="ATPase domain of HSP90 chaperone/DNA topoisomerase II/histidine kinase"/>
    <property type="match status" value="1"/>
</dbReference>
<evidence type="ECO:0000259" key="3">
    <source>
        <dbReference type="Pfam" id="PF13581"/>
    </source>
</evidence>
<dbReference type="InterPro" id="IPR050267">
    <property type="entry name" value="Anti-sigma-factor_SerPK"/>
</dbReference>
<keyword evidence="1" id="KW-0808">Transferase</keyword>
<feature type="region of interest" description="Disordered" evidence="2">
    <location>
        <begin position="141"/>
        <end position="166"/>
    </location>
</feature>
<feature type="compositionally biased region" description="Basic and acidic residues" evidence="2">
    <location>
        <begin position="142"/>
        <end position="151"/>
    </location>
</feature>
<keyword evidence="4" id="KW-0067">ATP-binding</keyword>
<organism evidence="4 5">
    <name type="scientific">Streptomyces endocoffeicus</name>
    <dbReference type="NCBI Taxonomy" id="2898945"/>
    <lineage>
        <taxon>Bacteria</taxon>
        <taxon>Bacillati</taxon>
        <taxon>Actinomycetota</taxon>
        <taxon>Actinomycetes</taxon>
        <taxon>Kitasatosporales</taxon>
        <taxon>Streptomycetaceae</taxon>
        <taxon>Streptomyces</taxon>
    </lineage>
</organism>
<accession>A0ABS1PTA3</accession>
<dbReference type="PANTHER" id="PTHR35526:SF3">
    <property type="entry name" value="ANTI-SIGMA-F FACTOR RSBW"/>
    <property type="match status" value="1"/>
</dbReference>
<keyword evidence="5" id="KW-1185">Reference proteome</keyword>
<dbReference type="InterPro" id="IPR036890">
    <property type="entry name" value="HATPase_C_sf"/>
</dbReference>
<dbReference type="Pfam" id="PF13581">
    <property type="entry name" value="HATPase_c_2"/>
    <property type="match status" value="1"/>
</dbReference>
<evidence type="ECO:0000313" key="4">
    <source>
        <dbReference type="EMBL" id="MBL1115269.1"/>
    </source>
</evidence>
<dbReference type="GO" id="GO:0005524">
    <property type="term" value="F:ATP binding"/>
    <property type="evidence" value="ECO:0007669"/>
    <property type="project" value="UniProtKB-KW"/>
</dbReference>
<evidence type="ECO:0000256" key="2">
    <source>
        <dbReference type="SAM" id="MobiDB-lite"/>
    </source>
</evidence>
<dbReference type="Proteomes" id="UP000621510">
    <property type="component" value="Unassembled WGS sequence"/>
</dbReference>